<evidence type="ECO:0000313" key="2">
    <source>
        <dbReference type="Proteomes" id="UP000822688"/>
    </source>
</evidence>
<comment type="caution">
    <text evidence="1">The sequence shown here is derived from an EMBL/GenBank/DDBJ whole genome shotgun (WGS) entry which is preliminary data.</text>
</comment>
<sequence length="106" mass="11591">MEHSSWSVAGSRISFLMKCSESPHAEGFLSSTTTCSSLISEECFIFISGSFDLLFDFGVPSILNMKTSNCEVADRVKTSWSPSARLLETTKAFHPPLNTNSGTTRC</sequence>
<dbReference type="Proteomes" id="UP000822688">
    <property type="component" value="Chromosome 4"/>
</dbReference>
<name>A0A8T0IF73_CERPU</name>
<accession>A0A8T0IF73</accession>
<gene>
    <name evidence="1" type="ORF">KC19_4G256100</name>
</gene>
<protein>
    <submittedName>
        <fullName evidence="1">Uncharacterized protein</fullName>
    </submittedName>
</protein>
<keyword evidence="2" id="KW-1185">Reference proteome</keyword>
<dbReference type="EMBL" id="CM026424">
    <property type="protein sequence ID" value="KAG0581487.1"/>
    <property type="molecule type" value="Genomic_DNA"/>
</dbReference>
<proteinExistence type="predicted"/>
<dbReference type="AlphaFoldDB" id="A0A8T0IF73"/>
<organism evidence="1 2">
    <name type="scientific">Ceratodon purpureus</name>
    <name type="common">Fire moss</name>
    <name type="synonym">Dicranum purpureum</name>
    <dbReference type="NCBI Taxonomy" id="3225"/>
    <lineage>
        <taxon>Eukaryota</taxon>
        <taxon>Viridiplantae</taxon>
        <taxon>Streptophyta</taxon>
        <taxon>Embryophyta</taxon>
        <taxon>Bryophyta</taxon>
        <taxon>Bryophytina</taxon>
        <taxon>Bryopsida</taxon>
        <taxon>Dicranidae</taxon>
        <taxon>Pseudoditrichales</taxon>
        <taxon>Ditrichaceae</taxon>
        <taxon>Ceratodon</taxon>
    </lineage>
</organism>
<reference evidence="1" key="1">
    <citation type="submission" date="2020-06" db="EMBL/GenBank/DDBJ databases">
        <title>WGS assembly of Ceratodon purpureus strain R40.</title>
        <authorList>
            <person name="Carey S.B."/>
            <person name="Jenkins J."/>
            <person name="Shu S."/>
            <person name="Lovell J.T."/>
            <person name="Sreedasyam A."/>
            <person name="Maumus F."/>
            <person name="Tiley G.P."/>
            <person name="Fernandez-Pozo N."/>
            <person name="Barry K."/>
            <person name="Chen C."/>
            <person name="Wang M."/>
            <person name="Lipzen A."/>
            <person name="Daum C."/>
            <person name="Saski C.A."/>
            <person name="Payton A.C."/>
            <person name="Mcbreen J.C."/>
            <person name="Conrad R.E."/>
            <person name="Kollar L.M."/>
            <person name="Olsson S."/>
            <person name="Huttunen S."/>
            <person name="Landis J.B."/>
            <person name="Wickett N.J."/>
            <person name="Johnson M.G."/>
            <person name="Rensing S.A."/>
            <person name="Grimwood J."/>
            <person name="Schmutz J."/>
            <person name="Mcdaniel S.F."/>
        </authorList>
    </citation>
    <scope>NUCLEOTIDE SEQUENCE</scope>
    <source>
        <strain evidence="1">R40</strain>
    </source>
</reference>
<evidence type="ECO:0000313" key="1">
    <source>
        <dbReference type="EMBL" id="KAG0581487.1"/>
    </source>
</evidence>